<proteinExistence type="predicted"/>
<accession>A0A3G7UAL8</accession>
<reference evidence="1 2" key="1">
    <citation type="submission" date="2018-03" db="EMBL/GenBank/DDBJ databases">
        <title>Diversity of phytobeneficial traits revealed by whole-genome analysis of worldwide-isolated phenazine-producing Pseudomonas spp.</title>
        <authorList>
            <person name="Biessy A."/>
            <person name="Novinscak A."/>
            <person name="Blom J."/>
            <person name="Leger G."/>
            <person name="Thomashow L.S."/>
            <person name="Cazorla F.M."/>
            <person name="Josic D."/>
            <person name="Filion M."/>
        </authorList>
    </citation>
    <scope>NUCLEOTIDE SEQUENCE [LARGE SCALE GENOMIC DNA]</scope>
    <source>
        <strain evidence="1 2">30B</strain>
    </source>
</reference>
<dbReference type="AlphaFoldDB" id="A0A3G7UAL8"/>
<evidence type="ECO:0000313" key="1">
    <source>
        <dbReference type="EMBL" id="AZE56385.1"/>
    </source>
</evidence>
<name>A0A3G7UAL8_9PSED</name>
<organism evidence="1 2">
    <name type="scientific">Pseudomonas synxantha</name>
    <dbReference type="NCBI Taxonomy" id="47883"/>
    <lineage>
        <taxon>Bacteria</taxon>
        <taxon>Pseudomonadati</taxon>
        <taxon>Pseudomonadota</taxon>
        <taxon>Gammaproteobacteria</taxon>
        <taxon>Pseudomonadales</taxon>
        <taxon>Pseudomonadaceae</taxon>
        <taxon>Pseudomonas</taxon>
    </lineage>
</organism>
<protein>
    <submittedName>
        <fullName evidence="1">Uncharacterized protein</fullName>
    </submittedName>
</protein>
<sequence length="49" mass="5450">MAESSRRSRHRKGLCAEAESTNAIKRQLAESLYVAYNDAASHQANELTN</sequence>
<dbReference type="EMBL" id="CP027754">
    <property type="protein sequence ID" value="AZE56385.1"/>
    <property type="molecule type" value="Genomic_DNA"/>
</dbReference>
<dbReference type="Proteomes" id="UP000268696">
    <property type="component" value="Chromosome"/>
</dbReference>
<gene>
    <name evidence="1" type="ORF">C4K03_4246</name>
</gene>
<evidence type="ECO:0000313" key="2">
    <source>
        <dbReference type="Proteomes" id="UP000268696"/>
    </source>
</evidence>